<feature type="compositionally biased region" description="Polar residues" evidence="1">
    <location>
        <begin position="1"/>
        <end position="28"/>
    </location>
</feature>
<dbReference type="EMBL" id="CVMT01000001">
    <property type="protein sequence ID" value="CRG83490.1"/>
    <property type="molecule type" value="Genomic_DNA"/>
</dbReference>
<accession>A0A0U1LMG1</accession>
<evidence type="ECO:0000313" key="3">
    <source>
        <dbReference type="Proteomes" id="UP000054383"/>
    </source>
</evidence>
<name>A0A0U1LMG1_TALIS</name>
<evidence type="ECO:0000313" key="2">
    <source>
        <dbReference type="EMBL" id="CRG83490.1"/>
    </source>
</evidence>
<proteinExistence type="predicted"/>
<sequence>MSPTQSSTLVLQRNSPPRKSMIPISTITRLWKPAKEPDTSTPGSSKTPRRVTRSPKSKEQRVLPHETNTISQNDDPFIADDSPLRAGSSRLPSRAHVENCSVSEGPKPVQAPNVALVSSHTLAGKKCDQLPNIPDEPIFLGEDFAALLKVANIRNKESIWVDLWIPIRAGDRVIPLDAQYLSSLKSFLGLQYLKVTGMLKSYQKEIFRAVWKMELLEYLDLRMAEEPQLSPGVYWRRIEKGWDPRRHEPQNYQCPGNGKGRVARRFGVAEYLDNSVIELAREKHHDGLGDFEKWSNKKLSVVHLTLRGFVVDALPFFSCFDENRLRQITFTDCYDAGFCLPADLIDEVEINVGGFEPATVVPVHHIPKELKSITIKEGKIVEKQPVRPRCHQRVLDFREAAASHAVIVPPQYSPGKNPHRHVTIGGQTYNNTGARLSLFSWRRRKHNFNLVLEEEEEEY</sequence>
<feature type="region of interest" description="Disordered" evidence="1">
    <location>
        <begin position="1"/>
        <end position="93"/>
    </location>
</feature>
<keyword evidence="3" id="KW-1185">Reference proteome</keyword>
<dbReference type="AlphaFoldDB" id="A0A0U1LMG1"/>
<organism evidence="2 3">
    <name type="scientific">Talaromyces islandicus</name>
    <name type="common">Penicillium islandicum</name>
    <dbReference type="NCBI Taxonomy" id="28573"/>
    <lineage>
        <taxon>Eukaryota</taxon>
        <taxon>Fungi</taxon>
        <taxon>Dikarya</taxon>
        <taxon>Ascomycota</taxon>
        <taxon>Pezizomycotina</taxon>
        <taxon>Eurotiomycetes</taxon>
        <taxon>Eurotiomycetidae</taxon>
        <taxon>Eurotiales</taxon>
        <taxon>Trichocomaceae</taxon>
        <taxon>Talaromyces</taxon>
        <taxon>Talaromyces sect. Islandici</taxon>
    </lineage>
</organism>
<dbReference type="OrthoDB" id="5368934at2759"/>
<dbReference type="Proteomes" id="UP000054383">
    <property type="component" value="Unassembled WGS sequence"/>
</dbReference>
<reference evidence="2 3" key="1">
    <citation type="submission" date="2015-04" db="EMBL/GenBank/DDBJ databases">
        <authorList>
            <person name="Syromyatnikov M.Y."/>
            <person name="Popov V.N."/>
        </authorList>
    </citation>
    <scope>NUCLEOTIDE SEQUENCE [LARGE SCALE GENOMIC DNA]</scope>
    <source>
        <strain evidence="2">WF-38-12</strain>
    </source>
</reference>
<gene>
    <name evidence="2" type="ORF">PISL3812_00841</name>
</gene>
<protein>
    <submittedName>
        <fullName evidence="2">Uncharacterized protein</fullName>
    </submittedName>
</protein>
<evidence type="ECO:0000256" key="1">
    <source>
        <dbReference type="SAM" id="MobiDB-lite"/>
    </source>
</evidence>